<organism evidence="4">
    <name type="scientific">Compsopogon caeruleus</name>
    <dbReference type="NCBI Taxonomy" id="31354"/>
    <lineage>
        <taxon>Eukaryota</taxon>
        <taxon>Rhodophyta</taxon>
        <taxon>Compsopogonophyceae</taxon>
        <taxon>Compsopogonales</taxon>
        <taxon>Compsopogonaceae</taxon>
        <taxon>Compsopogon</taxon>
    </lineage>
</organism>
<dbReference type="InterPro" id="IPR050168">
    <property type="entry name" value="AAA_ATPase_domain"/>
</dbReference>
<feature type="domain" description="ATPase AAA-type core" evidence="2">
    <location>
        <begin position="2"/>
        <end position="84"/>
    </location>
</feature>
<keyword evidence="1" id="KW-0067">ATP-binding</keyword>
<sequence>MARAASPCIVFLDEIDSIVSNRQQPTGGGGGPSVQDRVLSTLLTEMDGMESAQNILVIGATNRPDRLDAALLRPGRFDDIIEIALPDSIERDEALRLHMARLPLADDVNLPHLVQYTAGYSHAQLTALCQEASASALNQVQLKTRITMEHFLQALSASPP</sequence>
<keyword evidence="1" id="KW-0547">Nucleotide-binding</keyword>
<dbReference type="Gene3D" id="1.10.8.60">
    <property type="match status" value="1"/>
</dbReference>
<dbReference type="InterPro" id="IPR027417">
    <property type="entry name" value="P-loop_NTPase"/>
</dbReference>
<dbReference type="Pfam" id="PF00004">
    <property type="entry name" value="AAA"/>
    <property type="match status" value="1"/>
</dbReference>
<comment type="similarity">
    <text evidence="1">Belongs to the AAA ATPase family.</text>
</comment>
<dbReference type="SUPFAM" id="SSF52540">
    <property type="entry name" value="P-loop containing nucleoside triphosphate hydrolases"/>
    <property type="match status" value="1"/>
</dbReference>
<gene>
    <name evidence="4" type="ORF">CCAE0312_LOCUS6200</name>
    <name evidence="5" type="ORF">CCAE0312_LOCUS6201</name>
</gene>
<dbReference type="PANTHER" id="PTHR23077:SF117">
    <property type="entry name" value="AAA+ ATPASE DOMAIN-CONTAINING PROTEIN"/>
    <property type="match status" value="1"/>
</dbReference>
<dbReference type="InterPro" id="IPR041569">
    <property type="entry name" value="AAA_lid_3"/>
</dbReference>
<evidence type="ECO:0000256" key="1">
    <source>
        <dbReference type="RuleBase" id="RU003651"/>
    </source>
</evidence>
<evidence type="ECO:0000259" key="2">
    <source>
        <dbReference type="Pfam" id="PF00004"/>
    </source>
</evidence>
<dbReference type="PROSITE" id="PS00674">
    <property type="entry name" value="AAA"/>
    <property type="match status" value="1"/>
</dbReference>
<evidence type="ECO:0000313" key="5">
    <source>
        <dbReference type="EMBL" id="CAD9234113.1"/>
    </source>
</evidence>
<dbReference type="Gene3D" id="3.40.50.300">
    <property type="entry name" value="P-loop containing nucleotide triphosphate hydrolases"/>
    <property type="match status" value="1"/>
</dbReference>
<dbReference type="EMBL" id="HBGH01011174">
    <property type="protein sequence ID" value="CAD9234112.1"/>
    <property type="molecule type" value="Transcribed_RNA"/>
</dbReference>
<dbReference type="InterPro" id="IPR003959">
    <property type="entry name" value="ATPase_AAA_core"/>
</dbReference>
<dbReference type="GO" id="GO:0005524">
    <property type="term" value="F:ATP binding"/>
    <property type="evidence" value="ECO:0007669"/>
    <property type="project" value="UniProtKB-KW"/>
</dbReference>
<dbReference type="InterPro" id="IPR003960">
    <property type="entry name" value="ATPase_AAA_CS"/>
</dbReference>
<evidence type="ECO:0000259" key="3">
    <source>
        <dbReference type="Pfam" id="PF17862"/>
    </source>
</evidence>
<dbReference type="GO" id="GO:0016887">
    <property type="term" value="F:ATP hydrolysis activity"/>
    <property type="evidence" value="ECO:0007669"/>
    <property type="project" value="InterPro"/>
</dbReference>
<evidence type="ECO:0008006" key="6">
    <source>
        <dbReference type="Google" id="ProtNLM"/>
    </source>
</evidence>
<dbReference type="PANTHER" id="PTHR23077">
    <property type="entry name" value="AAA-FAMILY ATPASE"/>
    <property type="match status" value="1"/>
</dbReference>
<dbReference type="Pfam" id="PF17862">
    <property type="entry name" value="AAA_lid_3"/>
    <property type="match status" value="1"/>
</dbReference>
<dbReference type="EMBL" id="HBGH01011175">
    <property type="protein sequence ID" value="CAD9234113.1"/>
    <property type="molecule type" value="Transcribed_RNA"/>
</dbReference>
<reference evidence="4" key="1">
    <citation type="submission" date="2021-01" db="EMBL/GenBank/DDBJ databases">
        <authorList>
            <person name="Corre E."/>
            <person name="Pelletier E."/>
            <person name="Niang G."/>
            <person name="Scheremetjew M."/>
            <person name="Finn R."/>
            <person name="Kale V."/>
            <person name="Holt S."/>
            <person name="Cochrane G."/>
            <person name="Meng A."/>
            <person name="Brown T."/>
            <person name="Cohen L."/>
        </authorList>
    </citation>
    <scope>NUCLEOTIDE SEQUENCE</scope>
    <source>
        <strain evidence="4">SAG 36.94</strain>
    </source>
</reference>
<proteinExistence type="inferred from homology"/>
<dbReference type="AlphaFoldDB" id="A0A6T6CMT4"/>
<protein>
    <recommendedName>
        <fullName evidence="6">Vesicle-fusing ATPase</fullName>
    </recommendedName>
</protein>
<feature type="domain" description="AAA ATPase AAA+ lid" evidence="3">
    <location>
        <begin position="107"/>
        <end position="152"/>
    </location>
</feature>
<evidence type="ECO:0000313" key="4">
    <source>
        <dbReference type="EMBL" id="CAD9234112.1"/>
    </source>
</evidence>
<name>A0A6T6CMT4_9RHOD</name>
<accession>A0A6T6CMT4</accession>